<comment type="similarity">
    <text evidence="2">Belongs to the LARP7 family.</text>
</comment>
<dbReference type="GO" id="GO:0005634">
    <property type="term" value="C:nucleus"/>
    <property type="evidence" value="ECO:0007669"/>
    <property type="project" value="UniProtKB-SubCell"/>
</dbReference>
<dbReference type="InterPro" id="IPR012677">
    <property type="entry name" value="Nucleotide-bd_a/b_plait_sf"/>
</dbReference>
<dbReference type="Pfam" id="PF05383">
    <property type="entry name" value="La"/>
    <property type="match status" value="1"/>
</dbReference>
<feature type="compositionally biased region" description="Basic and acidic residues" evidence="8">
    <location>
        <begin position="350"/>
        <end position="361"/>
    </location>
</feature>
<dbReference type="InterPro" id="IPR036390">
    <property type="entry name" value="WH_DNA-bd_sf"/>
</dbReference>
<dbReference type="SUPFAM" id="SSF54928">
    <property type="entry name" value="RNA-binding domain, RBD"/>
    <property type="match status" value="1"/>
</dbReference>
<dbReference type="PANTHER" id="PTHR22792">
    <property type="entry name" value="LUPUS LA PROTEIN-RELATED"/>
    <property type="match status" value="1"/>
</dbReference>
<protein>
    <recommendedName>
        <fullName evidence="14">La-related protein 7</fullName>
    </recommendedName>
</protein>
<dbReference type="InParanoid" id="A0A7R8V893"/>
<evidence type="ECO:0000259" key="11">
    <source>
        <dbReference type="PROSITE" id="PS51939"/>
    </source>
</evidence>
<dbReference type="InterPro" id="IPR045180">
    <property type="entry name" value="La_dom_prot"/>
</dbReference>
<keyword evidence="3 7" id="KW-0694">RNA-binding</keyword>
<keyword evidence="5" id="KW-0804">Transcription</keyword>
<accession>A0A7R8V893</accession>
<dbReference type="Gene3D" id="3.30.70.330">
    <property type="match status" value="2"/>
</dbReference>
<evidence type="ECO:0008006" key="14">
    <source>
        <dbReference type="Google" id="ProtNLM"/>
    </source>
</evidence>
<evidence type="ECO:0000256" key="5">
    <source>
        <dbReference type="ARBA" id="ARBA00023163"/>
    </source>
</evidence>
<dbReference type="PROSITE" id="PS51939">
    <property type="entry name" value="XRRM"/>
    <property type="match status" value="1"/>
</dbReference>
<dbReference type="Gene3D" id="1.10.10.10">
    <property type="entry name" value="Winged helix-like DNA-binding domain superfamily/Winged helix DNA-binding domain"/>
    <property type="match status" value="1"/>
</dbReference>
<sequence>MGEVADEENTTPNKPKQSKKARQRKKSYFNAIRKQMEFYFGDANLSKDRFLRKLIEEDPYVPLSTFMTFNKIKKLAKSVEDITKALKNSELLEVNGNLTGVRRRSEIPEVHDADDKTVYVESLPQDVDHDWAIKAFSRFGAVAYVSLPKYKNSNKLKEFGFVEFEAVSSVEKALKAFRAFNGVLCYETTKPEELMSVQSFIKQQELDKSSEAASQDNKTVPDKDAESDCCSSASSDSLQPPAKRIKLSDTETPTSELESEVKPSKKTRKHRKKTKLVDIDRDNVPDITQLRITTKKEWKRLRNKYLNLQREKMAELKRHMSSNRGPKVPRSAPPPRLPVHRSPHNMNFYQDRDKGGDKDADQPNPSHNQTKNEEKQESALPNGAQSSTTRRQAKEQTTLHYESGLIIAVRLLEPCVDVKGFKAEMRQYEQVKYVDVKEGAVDAFLRCDCAVGAQNLVKQIACAEYTCEILSSAREEAYWKKIMQDRADKLEKRVKIPSKRGREKIKQQIPNHIRFDED</sequence>
<evidence type="ECO:0000256" key="3">
    <source>
        <dbReference type="ARBA" id="ARBA00022884"/>
    </source>
</evidence>
<feature type="region of interest" description="Disordered" evidence="8">
    <location>
        <begin position="316"/>
        <end position="396"/>
    </location>
</feature>
<dbReference type="Proteomes" id="UP000594454">
    <property type="component" value="Chromosome 7"/>
</dbReference>
<evidence type="ECO:0000256" key="8">
    <source>
        <dbReference type="SAM" id="MobiDB-lite"/>
    </source>
</evidence>
<dbReference type="AlphaFoldDB" id="A0A7R8V893"/>
<dbReference type="SUPFAM" id="SSF46785">
    <property type="entry name" value="Winged helix' DNA-binding domain"/>
    <property type="match status" value="1"/>
</dbReference>
<keyword evidence="4" id="KW-0805">Transcription regulation</keyword>
<dbReference type="OMA" id="WCSLRNK"/>
<dbReference type="SMART" id="SM00715">
    <property type="entry name" value="LA"/>
    <property type="match status" value="1"/>
</dbReference>
<dbReference type="InterPro" id="IPR035979">
    <property type="entry name" value="RBD_domain_sf"/>
</dbReference>
<feature type="domain" description="XRRM" evidence="11">
    <location>
        <begin position="400"/>
        <end position="511"/>
    </location>
</feature>
<proteinExistence type="inferred from homology"/>
<dbReference type="OrthoDB" id="439993at2759"/>
<dbReference type="InterPro" id="IPR000504">
    <property type="entry name" value="RRM_dom"/>
</dbReference>
<evidence type="ECO:0000256" key="1">
    <source>
        <dbReference type="ARBA" id="ARBA00004123"/>
    </source>
</evidence>
<comment type="subcellular location">
    <subcellularLocation>
        <location evidence="1">Nucleus</location>
    </subcellularLocation>
</comment>
<dbReference type="InterPro" id="IPR002344">
    <property type="entry name" value="Lupus_La"/>
</dbReference>
<dbReference type="GO" id="GO:1990904">
    <property type="term" value="C:ribonucleoprotein complex"/>
    <property type="evidence" value="ECO:0007669"/>
    <property type="project" value="UniProtKB-UniRule"/>
</dbReference>
<gene>
    <name evidence="12" type="ORF">HERILL_LOCUS16221</name>
</gene>
<reference evidence="12 13" key="1">
    <citation type="submission" date="2020-11" db="EMBL/GenBank/DDBJ databases">
        <authorList>
            <person name="Wallbank WR R."/>
            <person name="Pardo Diaz C."/>
            <person name="Kozak K."/>
            <person name="Martin S."/>
            <person name="Jiggins C."/>
            <person name="Moest M."/>
            <person name="Warren A I."/>
            <person name="Generalovic N T."/>
            <person name="Byers J.R.P. K."/>
            <person name="Montejo-Kovacevich G."/>
            <person name="Yen C E."/>
        </authorList>
    </citation>
    <scope>NUCLEOTIDE SEQUENCE [LARGE SCALE GENOMIC DNA]</scope>
</reference>
<dbReference type="InterPro" id="IPR036388">
    <property type="entry name" value="WH-like_DNA-bd_sf"/>
</dbReference>
<feature type="compositionally biased region" description="Low complexity" evidence="8">
    <location>
        <begin position="228"/>
        <end position="237"/>
    </location>
</feature>
<evidence type="ECO:0000256" key="4">
    <source>
        <dbReference type="ARBA" id="ARBA00023015"/>
    </source>
</evidence>
<dbReference type="CDD" id="cd07323">
    <property type="entry name" value="LAM"/>
    <property type="match status" value="1"/>
</dbReference>
<dbReference type="Pfam" id="PF00076">
    <property type="entry name" value="RRM_1"/>
    <property type="match status" value="1"/>
</dbReference>
<evidence type="ECO:0000313" key="13">
    <source>
        <dbReference type="Proteomes" id="UP000594454"/>
    </source>
</evidence>
<evidence type="ECO:0000259" key="9">
    <source>
        <dbReference type="PROSITE" id="PS50102"/>
    </source>
</evidence>
<evidence type="ECO:0000259" key="10">
    <source>
        <dbReference type="PROSITE" id="PS50961"/>
    </source>
</evidence>
<dbReference type="GO" id="GO:0003723">
    <property type="term" value="F:RNA binding"/>
    <property type="evidence" value="ECO:0007669"/>
    <property type="project" value="UniProtKB-UniRule"/>
</dbReference>
<evidence type="ECO:0000256" key="6">
    <source>
        <dbReference type="ARBA" id="ARBA00023242"/>
    </source>
</evidence>
<dbReference type="PRINTS" id="PR00302">
    <property type="entry name" value="LUPUSLA"/>
</dbReference>
<dbReference type="PANTHER" id="PTHR22792:SF62">
    <property type="entry name" value="LA-RELATED PROTEIN 7"/>
    <property type="match status" value="1"/>
</dbReference>
<dbReference type="PROSITE" id="PS50102">
    <property type="entry name" value="RRM"/>
    <property type="match status" value="1"/>
</dbReference>
<evidence type="ECO:0000256" key="7">
    <source>
        <dbReference type="PROSITE-ProRule" id="PRU00332"/>
    </source>
</evidence>
<dbReference type="EMBL" id="LR899015">
    <property type="protein sequence ID" value="CAD7093975.1"/>
    <property type="molecule type" value="Genomic_DNA"/>
</dbReference>
<dbReference type="InterPro" id="IPR014886">
    <property type="entry name" value="La_xRRM"/>
</dbReference>
<name>A0A7R8V893_HERIL</name>
<feature type="region of interest" description="Disordered" evidence="8">
    <location>
        <begin position="206"/>
        <end position="275"/>
    </location>
</feature>
<feature type="region of interest" description="Disordered" evidence="8">
    <location>
        <begin position="1"/>
        <end position="26"/>
    </location>
</feature>
<dbReference type="InterPro" id="IPR006630">
    <property type="entry name" value="La_HTH"/>
</dbReference>
<feature type="compositionally biased region" description="Polar residues" evidence="8">
    <location>
        <begin position="383"/>
        <end position="396"/>
    </location>
</feature>
<keyword evidence="13" id="KW-1185">Reference proteome</keyword>
<dbReference type="SMART" id="SM00360">
    <property type="entry name" value="RRM"/>
    <property type="match status" value="1"/>
</dbReference>
<feature type="compositionally biased region" description="Basic residues" evidence="8">
    <location>
        <begin position="16"/>
        <end position="26"/>
    </location>
</feature>
<feature type="domain" description="HTH La-type RNA-binding" evidence="10">
    <location>
        <begin position="22"/>
        <end position="111"/>
    </location>
</feature>
<keyword evidence="6" id="KW-0539">Nucleus</keyword>
<evidence type="ECO:0000256" key="2">
    <source>
        <dbReference type="ARBA" id="ARBA00008680"/>
    </source>
</evidence>
<feature type="compositionally biased region" description="Basic residues" evidence="8">
    <location>
        <begin position="264"/>
        <end position="274"/>
    </location>
</feature>
<dbReference type="GO" id="GO:0006396">
    <property type="term" value="P:RNA processing"/>
    <property type="evidence" value="ECO:0007669"/>
    <property type="project" value="InterPro"/>
</dbReference>
<feature type="domain" description="RRM" evidence="9">
    <location>
        <begin position="116"/>
        <end position="182"/>
    </location>
</feature>
<dbReference type="PROSITE" id="PS50961">
    <property type="entry name" value="HTH_LA"/>
    <property type="match status" value="1"/>
</dbReference>
<evidence type="ECO:0000313" key="12">
    <source>
        <dbReference type="EMBL" id="CAD7093975.1"/>
    </source>
</evidence>
<dbReference type="FunCoup" id="A0A7R8V893">
    <property type="interactions" value="1611"/>
</dbReference>
<organism evidence="12 13">
    <name type="scientific">Hermetia illucens</name>
    <name type="common">Black soldier fly</name>
    <dbReference type="NCBI Taxonomy" id="343691"/>
    <lineage>
        <taxon>Eukaryota</taxon>
        <taxon>Metazoa</taxon>
        <taxon>Ecdysozoa</taxon>
        <taxon>Arthropoda</taxon>
        <taxon>Hexapoda</taxon>
        <taxon>Insecta</taxon>
        <taxon>Pterygota</taxon>
        <taxon>Neoptera</taxon>
        <taxon>Endopterygota</taxon>
        <taxon>Diptera</taxon>
        <taxon>Brachycera</taxon>
        <taxon>Stratiomyomorpha</taxon>
        <taxon>Stratiomyidae</taxon>
        <taxon>Hermetiinae</taxon>
        <taxon>Hermetia</taxon>
    </lineage>
</organism>
<dbReference type="Pfam" id="PF08777">
    <property type="entry name" value="RRM_3"/>
    <property type="match status" value="1"/>
</dbReference>